<reference evidence="2 3" key="1">
    <citation type="submission" date="2017-12" db="EMBL/GenBank/DDBJ databases">
        <title>Comparative genomics of Botrytis spp.</title>
        <authorList>
            <person name="Valero-Jimenez C.A."/>
            <person name="Tapia P."/>
            <person name="Veloso J."/>
            <person name="Silva-Moreno E."/>
            <person name="Staats M."/>
            <person name="Valdes J.H."/>
            <person name="Van Kan J.A.L."/>
        </authorList>
    </citation>
    <scope>NUCLEOTIDE SEQUENCE [LARGE SCALE GENOMIC DNA]</scope>
    <source>
        <strain evidence="2 3">Bh0001</strain>
    </source>
</reference>
<feature type="compositionally biased region" description="Polar residues" evidence="1">
    <location>
        <begin position="21"/>
        <end position="36"/>
    </location>
</feature>
<name>A0A4Z1GZX5_9HELO</name>
<dbReference type="Proteomes" id="UP000297814">
    <property type="component" value="Unassembled WGS sequence"/>
</dbReference>
<comment type="caution">
    <text evidence="2">The sequence shown here is derived from an EMBL/GenBank/DDBJ whole genome shotgun (WGS) entry which is preliminary data.</text>
</comment>
<evidence type="ECO:0000256" key="1">
    <source>
        <dbReference type="SAM" id="MobiDB-lite"/>
    </source>
</evidence>
<evidence type="ECO:0000313" key="2">
    <source>
        <dbReference type="EMBL" id="TGO38837.1"/>
    </source>
</evidence>
<accession>A0A4Z1GZX5</accession>
<keyword evidence="3" id="KW-1185">Reference proteome</keyword>
<dbReference type="EMBL" id="PQXK01000066">
    <property type="protein sequence ID" value="TGO38837.1"/>
    <property type="molecule type" value="Genomic_DNA"/>
</dbReference>
<evidence type="ECO:0000313" key="3">
    <source>
        <dbReference type="Proteomes" id="UP000297814"/>
    </source>
</evidence>
<gene>
    <name evidence="2" type="ORF">BHYA_0066g00250</name>
</gene>
<protein>
    <submittedName>
        <fullName evidence="2">Uncharacterized protein</fullName>
    </submittedName>
</protein>
<sequence>MSSLSEMASKITLRDLFNTSKSASSVKKTPRTQRQSRYTEHLDINTDQNAEEKLYFIEKMEREEMVEGAFEQYKKKYPRQWNKLRWEASYKDKNETYDEPSEDDADSVHIEWSEETIKEISENKNRGPKRPISPMEKGRHDKVAKGIAVAKKALCFGSLTPEE</sequence>
<organism evidence="2 3">
    <name type="scientific">Botrytis hyacinthi</name>
    <dbReference type="NCBI Taxonomy" id="278943"/>
    <lineage>
        <taxon>Eukaryota</taxon>
        <taxon>Fungi</taxon>
        <taxon>Dikarya</taxon>
        <taxon>Ascomycota</taxon>
        <taxon>Pezizomycotina</taxon>
        <taxon>Leotiomycetes</taxon>
        <taxon>Helotiales</taxon>
        <taxon>Sclerotiniaceae</taxon>
        <taxon>Botrytis</taxon>
    </lineage>
</organism>
<proteinExistence type="predicted"/>
<feature type="region of interest" description="Disordered" evidence="1">
    <location>
        <begin position="21"/>
        <end position="43"/>
    </location>
</feature>
<dbReference type="AlphaFoldDB" id="A0A4Z1GZX5"/>
<feature type="region of interest" description="Disordered" evidence="1">
    <location>
        <begin position="119"/>
        <end position="142"/>
    </location>
</feature>